<evidence type="ECO:0000313" key="6">
    <source>
        <dbReference type="EMBL" id="GGD57216.1"/>
    </source>
</evidence>
<feature type="region of interest" description="Disordered" evidence="3">
    <location>
        <begin position="610"/>
        <end position="629"/>
    </location>
</feature>
<dbReference type="InterPro" id="IPR011050">
    <property type="entry name" value="Pectin_lyase_fold/virulence"/>
</dbReference>
<dbReference type="RefSeq" id="WP_188990370.1">
    <property type="nucleotide sequence ID" value="NZ_BMHP01000001.1"/>
</dbReference>
<dbReference type="Proteomes" id="UP000612456">
    <property type="component" value="Unassembled WGS sequence"/>
</dbReference>
<feature type="domain" description="LamG-like jellyroll fold" evidence="5">
    <location>
        <begin position="661"/>
        <end position="799"/>
    </location>
</feature>
<dbReference type="SMART" id="SM00710">
    <property type="entry name" value="PbH1"/>
    <property type="match status" value="6"/>
</dbReference>
<evidence type="ECO:0000313" key="7">
    <source>
        <dbReference type="Proteomes" id="UP000612456"/>
    </source>
</evidence>
<feature type="signal peptide" evidence="4">
    <location>
        <begin position="1"/>
        <end position="34"/>
    </location>
</feature>
<gene>
    <name evidence="6" type="ORF">GCM10010911_13760</name>
</gene>
<keyword evidence="2" id="KW-1015">Disulfide bond</keyword>
<dbReference type="Pfam" id="PF13385">
    <property type="entry name" value="Laminin_G_3"/>
    <property type="match status" value="1"/>
</dbReference>
<evidence type="ECO:0000256" key="1">
    <source>
        <dbReference type="ARBA" id="ARBA00022729"/>
    </source>
</evidence>
<dbReference type="SMART" id="SM00560">
    <property type="entry name" value="LamGL"/>
    <property type="match status" value="1"/>
</dbReference>
<accession>A0A916YS54</accession>
<organism evidence="6 7">
    <name type="scientific">Paenibacillus nasutitermitis</name>
    <dbReference type="NCBI Taxonomy" id="1652958"/>
    <lineage>
        <taxon>Bacteria</taxon>
        <taxon>Bacillati</taxon>
        <taxon>Bacillota</taxon>
        <taxon>Bacilli</taxon>
        <taxon>Bacillales</taxon>
        <taxon>Paenibacillaceae</taxon>
        <taxon>Paenibacillus</taxon>
    </lineage>
</organism>
<evidence type="ECO:0000256" key="2">
    <source>
        <dbReference type="ARBA" id="ARBA00023157"/>
    </source>
</evidence>
<dbReference type="InterPro" id="IPR006626">
    <property type="entry name" value="PbH1"/>
</dbReference>
<dbReference type="Gene3D" id="2.60.120.200">
    <property type="match status" value="1"/>
</dbReference>
<dbReference type="InterPro" id="IPR012334">
    <property type="entry name" value="Pectin_lyas_fold"/>
</dbReference>
<name>A0A916YS54_9BACL</name>
<dbReference type="InterPro" id="IPR006558">
    <property type="entry name" value="LamG-like"/>
</dbReference>
<comment type="caution">
    <text evidence="6">The sequence shown here is derived from an EMBL/GenBank/DDBJ whole genome shotgun (WGS) entry which is preliminary data.</text>
</comment>
<evidence type="ECO:0000256" key="4">
    <source>
        <dbReference type="SAM" id="SignalP"/>
    </source>
</evidence>
<dbReference type="SUPFAM" id="SSF49899">
    <property type="entry name" value="Concanavalin A-like lectins/glucanases"/>
    <property type="match status" value="1"/>
</dbReference>
<proteinExistence type="predicted"/>
<protein>
    <recommendedName>
        <fullName evidence="5">LamG-like jellyroll fold domain-containing protein</fullName>
    </recommendedName>
</protein>
<evidence type="ECO:0000259" key="5">
    <source>
        <dbReference type="SMART" id="SM00560"/>
    </source>
</evidence>
<dbReference type="SUPFAM" id="SSF51126">
    <property type="entry name" value="Pectin lyase-like"/>
    <property type="match status" value="1"/>
</dbReference>
<evidence type="ECO:0000256" key="3">
    <source>
        <dbReference type="SAM" id="MobiDB-lite"/>
    </source>
</evidence>
<keyword evidence="1 4" id="KW-0732">Signal</keyword>
<feature type="compositionally biased region" description="Low complexity" evidence="3">
    <location>
        <begin position="610"/>
        <end position="624"/>
    </location>
</feature>
<dbReference type="Gene3D" id="2.160.20.10">
    <property type="entry name" value="Single-stranded right-handed beta-helix, Pectin lyase-like"/>
    <property type="match status" value="1"/>
</dbReference>
<keyword evidence="7" id="KW-1185">Reference proteome</keyword>
<dbReference type="EMBL" id="BMHP01000001">
    <property type="protein sequence ID" value="GGD57216.1"/>
    <property type="molecule type" value="Genomic_DNA"/>
</dbReference>
<dbReference type="InterPro" id="IPR013320">
    <property type="entry name" value="ConA-like_dom_sf"/>
</dbReference>
<reference evidence="6" key="1">
    <citation type="journal article" date="2014" name="Int. J. Syst. Evol. Microbiol.">
        <title>Complete genome sequence of Corynebacterium casei LMG S-19264T (=DSM 44701T), isolated from a smear-ripened cheese.</title>
        <authorList>
            <consortium name="US DOE Joint Genome Institute (JGI-PGF)"/>
            <person name="Walter F."/>
            <person name="Albersmeier A."/>
            <person name="Kalinowski J."/>
            <person name="Ruckert C."/>
        </authorList>
    </citation>
    <scope>NUCLEOTIDE SEQUENCE</scope>
    <source>
        <strain evidence="6">CGMCC 1.15178</strain>
    </source>
</reference>
<feature type="chain" id="PRO_5036975918" description="LamG-like jellyroll fold domain-containing protein" evidence="4">
    <location>
        <begin position="35"/>
        <end position="808"/>
    </location>
</feature>
<dbReference type="AlphaFoldDB" id="A0A916YS54"/>
<reference evidence="6" key="2">
    <citation type="submission" date="2020-09" db="EMBL/GenBank/DDBJ databases">
        <authorList>
            <person name="Sun Q."/>
            <person name="Zhou Y."/>
        </authorList>
    </citation>
    <scope>NUCLEOTIDE SEQUENCE</scope>
    <source>
        <strain evidence="6">CGMCC 1.15178</strain>
    </source>
</reference>
<sequence>MSKQANNMLRIAVAVMLLMSLVLSLAGSMPRVQAVGTTYYVNNKAGSGCSNSGAGTSMAAPWCDFTGFGAKTFAPGDQILLARGAVWSNGMTLAGSGTSANHIKVDAYGSGAKPQISGSSVITSYGIIMTNPSYWDIANLEIAATGNGIRVEYNTLSHDSLTFSSIDIHDVLYTGGGTGIDIWGYPTVTSTSQYVLRDLRISNVNITSNKTGLLLRVGNTKYDDPSVTAYPNILQNVLIANCTFDNIKENGISALNVSHLTLLDTRINNTSQVYFPQGTTADFFVQVDDVRFVNSIVTNTANTGSFDMSGFDSEAFNNNIRFEGNYFGGHSGPAIEYLALNRAEDFNTNNLVASNAFYGNNLSGSSMFKSSLLFVNAGTTYPTSITGTARDNLYYEPTGFVSVNTGAISWTFTNNLGVGATDMYNAGNDYSGTGNTGGSSCTAGSHCWSYQKYNGTSYSALAYDSVNGRWGTTGGYMNRFNVLPTADSSEWLARAWTAPVAGTVSLRGIVLKNDIAGGDGVRARITKNGSVIWPTAGGSQSVASNYRTGYESKLDSVSVNAGDIIRFEVNGGTAGSNTNDLTSWMPTVAYSVKNASLGLKAEWKLDETAGTSASDSSGSGNTGTLVNGPVWTTGKKNNALSFDGIDDYMNVPDSAALDGMGALTVSAWVNLAQLPAQSYDIVAKDTSDYSYRLLIGSNGQGHFAVNTTNNGWYSTGTVAEIDLAITAGGWHHLVGTYDGSRLQTYVDGVPSGVSPTPISGTIVNGSSAVRLGFTPHPTIDYFKGNIDEVRIYDRALSPTEVKSLYDSY</sequence>